<keyword evidence="3" id="KW-1185">Reference proteome</keyword>
<evidence type="ECO:0000259" key="1">
    <source>
        <dbReference type="Pfam" id="PF20448"/>
    </source>
</evidence>
<gene>
    <name evidence="2" type="ORF">BST92_05885</name>
</gene>
<organism evidence="2 3">
    <name type="scientific">Nonlabens arenilitoris</name>
    <dbReference type="NCBI Taxonomy" id="1217969"/>
    <lineage>
        <taxon>Bacteria</taxon>
        <taxon>Pseudomonadati</taxon>
        <taxon>Bacteroidota</taxon>
        <taxon>Flavobacteriia</taxon>
        <taxon>Flavobacteriales</taxon>
        <taxon>Flavobacteriaceae</taxon>
        <taxon>Nonlabens</taxon>
    </lineage>
</organism>
<protein>
    <recommendedName>
        <fullName evidence="1">DUF6705 domain-containing protein</fullName>
    </recommendedName>
</protein>
<feature type="domain" description="DUF6705" evidence="1">
    <location>
        <begin position="16"/>
        <end position="190"/>
    </location>
</feature>
<comment type="caution">
    <text evidence="2">The sequence shown here is derived from an EMBL/GenBank/DDBJ whole genome shotgun (WGS) entry which is preliminary data.</text>
</comment>
<evidence type="ECO:0000313" key="2">
    <source>
        <dbReference type="EMBL" id="PQJ31483.1"/>
    </source>
</evidence>
<name>A0A2S7UB33_9FLAO</name>
<dbReference type="Pfam" id="PF20448">
    <property type="entry name" value="DUF6705"/>
    <property type="match status" value="1"/>
</dbReference>
<accession>A0A2S7UB33</accession>
<dbReference type="AlphaFoldDB" id="A0A2S7UB33"/>
<dbReference type="Proteomes" id="UP000239747">
    <property type="component" value="Unassembled WGS sequence"/>
</dbReference>
<reference evidence="2 3" key="1">
    <citation type="submission" date="2017-01" db="EMBL/GenBank/DDBJ databases">
        <title>Trade-off between light-utilization and light-protection in marine flavobacteria.</title>
        <authorList>
            <person name="Kumagai Y."/>
            <person name="Yoshizawa S."/>
            <person name="Kogure K."/>
            <person name="Iwasaki W."/>
        </authorList>
    </citation>
    <scope>NUCLEOTIDE SEQUENCE [LARGE SCALE GENOMIC DNA]</scope>
    <source>
        <strain evidence="2 3">KCTC 32109</strain>
    </source>
</reference>
<proteinExistence type="predicted"/>
<sequence>MQRIDAPNDGYQDGDYYKDIHNDLDKFEGVWLYDNGIDKVEVTITKYEYQQFNFARPIYIDKLGIEFKYWENGVLIKETDPSFPSSEQIEIMNVEGVLNLPGAVNVIDNGYSLVSGSYDEPFGTQDCKRPNHTNLKLGYQTSSNNVNGVTTIGKLHWNLIDLYGLNPSGGYNFTCEYNYVLPEVMILIKQP</sequence>
<evidence type="ECO:0000313" key="3">
    <source>
        <dbReference type="Proteomes" id="UP000239747"/>
    </source>
</evidence>
<dbReference type="InterPro" id="IPR046551">
    <property type="entry name" value="DUF6705"/>
</dbReference>
<dbReference type="EMBL" id="MTPW01000001">
    <property type="protein sequence ID" value="PQJ31483.1"/>
    <property type="molecule type" value="Genomic_DNA"/>
</dbReference>